<evidence type="ECO:0000256" key="2">
    <source>
        <dbReference type="ARBA" id="ARBA00047806"/>
    </source>
</evidence>
<dbReference type="Pfam" id="PF01625">
    <property type="entry name" value="PMSR"/>
    <property type="match status" value="1"/>
</dbReference>
<dbReference type="EMBL" id="SJPU01000002">
    <property type="protein sequence ID" value="TWU16403.1"/>
    <property type="molecule type" value="Genomic_DNA"/>
</dbReference>
<feature type="domain" description="Peptide methionine sulphoxide reductase MsrA" evidence="6">
    <location>
        <begin position="51"/>
        <end position="199"/>
    </location>
</feature>
<evidence type="ECO:0000313" key="8">
    <source>
        <dbReference type="Proteomes" id="UP000319908"/>
    </source>
</evidence>
<sequence length="247" mass="27271">MQAFRWWMVLSMLATCSAGCHRGSAVVDGPVESKRARGDSLSSEAAPAYATAMLGGGCFWCVESDFEKCPGVEDVVSGYSGGASKAPTYETYAAGGHVEVVEVTYDPTVVTFAGLVEWLIKHSDPTDPSGSFADRGSQYRPVVFYDNEQQQQAAQEVIAKIDQMGIYEKSIAIDLEPREKFWPAEDYHQDYHRKSLVKYDYYRYQSGRDAFITEHWGDRAGKLELPESKPSSSDVMGTPDAEQSSTP</sequence>
<dbReference type="InterPro" id="IPR036509">
    <property type="entry name" value="Met_Sox_Rdtase_MsrA_sf"/>
</dbReference>
<organism evidence="7 8">
    <name type="scientific">Allorhodopirellula heiligendammensis</name>
    <dbReference type="NCBI Taxonomy" id="2714739"/>
    <lineage>
        <taxon>Bacteria</taxon>
        <taxon>Pseudomonadati</taxon>
        <taxon>Planctomycetota</taxon>
        <taxon>Planctomycetia</taxon>
        <taxon>Pirellulales</taxon>
        <taxon>Pirellulaceae</taxon>
        <taxon>Allorhodopirellula</taxon>
    </lineage>
</organism>
<feature type="active site" evidence="4">
    <location>
        <position position="58"/>
    </location>
</feature>
<protein>
    <recommendedName>
        <fullName evidence="4">Peptide methionine sulfoxide reductase MsrA</fullName>
        <shortName evidence="4">Protein-methionine-S-oxide reductase</shortName>
        <ecNumber evidence="4">1.8.4.11</ecNumber>
    </recommendedName>
    <alternativeName>
        <fullName evidence="4">Peptide-methionine (S)-S-oxide reductase</fullName>
        <shortName evidence="4">Peptide Met(O) reductase</shortName>
    </alternativeName>
</protein>
<dbReference type="HAMAP" id="MF_01401">
    <property type="entry name" value="MsrA"/>
    <property type="match status" value="1"/>
</dbReference>
<gene>
    <name evidence="7" type="primary">msrA2</name>
    <name evidence="4" type="synonym">msrA</name>
    <name evidence="7" type="ORF">Poly21_36080</name>
</gene>
<comment type="caution">
    <text evidence="7">The sequence shown here is derived from an EMBL/GenBank/DDBJ whole genome shotgun (WGS) entry which is preliminary data.</text>
</comment>
<evidence type="ECO:0000256" key="1">
    <source>
        <dbReference type="ARBA" id="ARBA00023002"/>
    </source>
</evidence>
<dbReference type="EC" id="1.8.4.11" evidence="4"/>
<comment type="similarity">
    <text evidence="4">Belongs to the MsrA Met sulfoxide reductase family.</text>
</comment>
<comment type="catalytic activity">
    <reaction evidence="2 4">
        <text>L-methionyl-[protein] + [thioredoxin]-disulfide + H2O = L-methionyl-(S)-S-oxide-[protein] + [thioredoxin]-dithiol</text>
        <dbReference type="Rhea" id="RHEA:14217"/>
        <dbReference type="Rhea" id="RHEA-COMP:10698"/>
        <dbReference type="Rhea" id="RHEA-COMP:10700"/>
        <dbReference type="Rhea" id="RHEA-COMP:12313"/>
        <dbReference type="Rhea" id="RHEA-COMP:12315"/>
        <dbReference type="ChEBI" id="CHEBI:15377"/>
        <dbReference type="ChEBI" id="CHEBI:16044"/>
        <dbReference type="ChEBI" id="CHEBI:29950"/>
        <dbReference type="ChEBI" id="CHEBI:44120"/>
        <dbReference type="ChEBI" id="CHEBI:50058"/>
        <dbReference type="EC" id="1.8.4.11"/>
    </reaction>
</comment>
<evidence type="ECO:0000259" key="6">
    <source>
        <dbReference type="Pfam" id="PF01625"/>
    </source>
</evidence>
<evidence type="ECO:0000256" key="4">
    <source>
        <dbReference type="HAMAP-Rule" id="MF_01401"/>
    </source>
</evidence>
<proteinExistence type="inferred from homology"/>
<dbReference type="Gene3D" id="3.30.1060.10">
    <property type="entry name" value="Peptide methionine sulphoxide reductase MsrA"/>
    <property type="match status" value="1"/>
</dbReference>
<accession>A0A5C6BVV2</accession>
<dbReference type="NCBIfam" id="TIGR00401">
    <property type="entry name" value="msrA"/>
    <property type="match status" value="1"/>
</dbReference>
<comment type="catalytic activity">
    <reaction evidence="3 4">
        <text>[thioredoxin]-disulfide + L-methionine + H2O = L-methionine (S)-S-oxide + [thioredoxin]-dithiol</text>
        <dbReference type="Rhea" id="RHEA:19993"/>
        <dbReference type="Rhea" id="RHEA-COMP:10698"/>
        <dbReference type="Rhea" id="RHEA-COMP:10700"/>
        <dbReference type="ChEBI" id="CHEBI:15377"/>
        <dbReference type="ChEBI" id="CHEBI:29950"/>
        <dbReference type="ChEBI" id="CHEBI:50058"/>
        <dbReference type="ChEBI" id="CHEBI:57844"/>
        <dbReference type="ChEBI" id="CHEBI:58772"/>
        <dbReference type="EC" id="1.8.4.11"/>
    </reaction>
</comment>
<dbReference type="InterPro" id="IPR002569">
    <property type="entry name" value="Met_Sox_Rdtase_MsrA_dom"/>
</dbReference>
<feature type="compositionally biased region" description="Polar residues" evidence="5">
    <location>
        <begin position="229"/>
        <end position="247"/>
    </location>
</feature>
<evidence type="ECO:0000313" key="7">
    <source>
        <dbReference type="EMBL" id="TWU16403.1"/>
    </source>
</evidence>
<dbReference type="PANTHER" id="PTHR43774">
    <property type="entry name" value="PEPTIDE METHIONINE SULFOXIDE REDUCTASE"/>
    <property type="match status" value="1"/>
</dbReference>
<comment type="function">
    <text evidence="4">Has an important function as a repair enzyme for proteins that have been inactivated by oxidation. Catalyzes the reversible oxidation-reduction of methionine sulfoxide in proteins to methionine.</text>
</comment>
<dbReference type="GO" id="GO:0033744">
    <property type="term" value="F:L-methionine:thioredoxin-disulfide S-oxidoreductase activity"/>
    <property type="evidence" value="ECO:0007669"/>
    <property type="project" value="RHEA"/>
</dbReference>
<reference evidence="7 8" key="1">
    <citation type="journal article" date="2020" name="Antonie Van Leeuwenhoek">
        <title>Rhodopirellula heiligendammensis sp. nov., Rhodopirellula pilleata sp. nov., and Rhodopirellula solitaria sp. nov. isolated from natural or artificial marine surfaces in Northern Germany and California, USA, and emended description of the genus Rhodopirellula.</title>
        <authorList>
            <person name="Kallscheuer N."/>
            <person name="Wiegand S."/>
            <person name="Jogler M."/>
            <person name="Boedeker C."/>
            <person name="Peeters S.H."/>
            <person name="Rast P."/>
            <person name="Heuer A."/>
            <person name="Jetten M.S.M."/>
            <person name="Rohde M."/>
            <person name="Jogler C."/>
        </authorList>
    </citation>
    <scope>NUCLEOTIDE SEQUENCE [LARGE SCALE GENOMIC DNA]</scope>
    <source>
        <strain evidence="7 8">Poly21</strain>
    </source>
</reference>
<dbReference type="SUPFAM" id="SSF55068">
    <property type="entry name" value="Peptide methionine sulfoxide reductase"/>
    <property type="match status" value="1"/>
</dbReference>
<evidence type="ECO:0000256" key="3">
    <source>
        <dbReference type="ARBA" id="ARBA00048782"/>
    </source>
</evidence>
<feature type="region of interest" description="Disordered" evidence="5">
    <location>
        <begin position="222"/>
        <end position="247"/>
    </location>
</feature>
<dbReference type="Proteomes" id="UP000319908">
    <property type="component" value="Unassembled WGS sequence"/>
</dbReference>
<dbReference type="OrthoDB" id="4174719at2"/>
<keyword evidence="8" id="KW-1185">Reference proteome</keyword>
<name>A0A5C6BVV2_9BACT</name>
<evidence type="ECO:0000256" key="5">
    <source>
        <dbReference type="SAM" id="MobiDB-lite"/>
    </source>
</evidence>
<keyword evidence="1 4" id="KW-0560">Oxidoreductase</keyword>
<dbReference type="GO" id="GO:0008113">
    <property type="term" value="F:peptide-methionine (S)-S-oxide reductase activity"/>
    <property type="evidence" value="ECO:0007669"/>
    <property type="project" value="UniProtKB-UniRule"/>
</dbReference>
<dbReference type="AlphaFoldDB" id="A0A5C6BVV2"/>
<dbReference type="PANTHER" id="PTHR43774:SF1">
    <property type="entry name" value="PEPTIDE METHIONINE SULFOXIDE REDUCTASE MSRA 2"/>
    <property type="match status" value="1"/>
</dbReference>